<feature type="domain" description="VTT" evidence="7">
    <location>
        <begin position="80"/>
        <end position="179"/>
    </location>
</feature>
<dbReference type="PANTHER" id="PTHR42709">
    <property type="entry name" value="ALKALINE PHOSPHATASE LIKE PROTEIN"/>
    <property type="match status" value="1"/>
</dbReference>
<evidence type="ECO:0000313" key="9">
    <source>
        <dbReference type="Proteomes" id="UP000270034"/>
    </source>
</evidence>
<accession>A0A2Z5ZDQ0</accession>
<keyword evidence="4 6" id="KW-1133">Transmembrane helix</keyword>
<feature type="transmembrane region" description="Helical" evidence="6">
    <location>
        <begin position="163"/>
        <end position="183"/>
    </location>
</feature>
<feature type="transmembrane region" description="Helical" evidence="6">
    <location>
        <begin position="195"/>
        <end position="216"/>
    </location>
</feature>
<dbReference type="EMBL" id="AP018515">
    <property type="protein sequence ID" value="BBC78559.1"/>
    <property type="molecule type" value="Genomic_DNA"/>
</dbReference>
<evidence type="ECO:0000259" key="7">
    <source>
        <dbReference type="Pfam" id="PF09335"/>
    </source>
</evidence>
<dbReference type="GO" id="GO:0005886">
    <property type="term" value="C:plasma membrane"/>
    <property type="evidence" value="ECO:0007669"/>
    <property type="project" value="UniProtKB-SubCell"/>
</dbReference>
<organism evidence="8 9">
    <name type="scientific">Acetobacter orientalis</name>
    <dbReference type="NCBI Taxonomy" id="146474"/>
    <lineage>
        <taxon>Bacteria</taxon>
        <taxon>Pseudomonadati</taxon>
        <taxon>Pseudomonadota</taxon>
        <taxon>Alphaproteobacteria</taxon>
        <taxon>Acetobacterales</taxon>
        <taxon>Acetobacteraceae</taxon>
        <taxon>Acetobacter</taxon>
    </lineage>
</organism>
<keyword evidence="2" id="KW-1003">Cell membrane</keyword>
<reference evidence="8 9" key="1">
    <citation type="submission" date="2018-02" db="EMBL/GenBank/DDBJ databases">
        <title>Acetobacter orientalis genome.</title>
        <authorList>
            <person name="Nakashima N."/>
            <person name="Tamura T."/>
        </authorList>
    </citation>
    <scope>NUCLEOTIDE SEQUENCE [LARGE SCALE GENOMIC DNA]</scope>
    <source>
        <strain evidence="8 9">FAN1</strain>
    </source>
</reference>
<evidence type="ECO:0000256" key="2">
    <source>
        <dbReference type="ARBA" id="ARBA00022475"/>
    </source>
</evidence>
<name>A0A2Z5ZDQ0_9PROT</name>
<protein>
    <recommendedName>
        <fullName evidence="7">VTT domain-containing protein</fullName>
    </recommendedName>
</protein>
<evidence type="ECO:0000256" key="6">
    <source>
        <dbReference type="SAM" id="Phobius"/>
    </source>
</evidence>
<dbReference type="InterPro" id="IPR032816">
    <property type="entry name" value="VTT_dom"/>
</dbReference>
<evidence type="ECO:0000256" key="1">
    <source>
        <dbReference type="ARBA" id="ARBA00004651"/>
    </source>
</evidence>
<keyword evidence="5 6" id="KW-0472">Membrane</keyword>
<evidence type="ECO:0000313" key="8">
    <source>
        <dbReference type="EMBL" id="BBC78559.1"/>
    </source>
</evidence>
<comment type="subcellular location">
    <subcellularLocation>
        <location evidence="1">Cell membrane</location>
        <topology evidence="1">Multi-pass membrane protein</topology>
    </subcellularLocation>
</comment>
<dbReference type="KEGG" id="aot:AcetOri_orf00325"/>
<evidence type="ECO:0000256" key="5">
    <source>
        <dbReference type="ARBA" id="ARBA00023136"/>
    </source>
</evidence>
<evidence type="ECO:0000256" key="4">
    <source>
        <dbReference type="ARBA" id="ARBA00022989"/>
    </source>
</evidence>
<dbReference type="Proteomes" id="UP000270034">
    <property type="component" value="Chromosome"/>
</dbReference>
<feature type="transmembrane region" description="Helical" evidence="6">
    <location>
        <begin position="82"/>
        <end position="105"/>
    </location>
</feature>
<gene>
    <name evidence="8" type="ORF">AcetOrient_orf00325</name>
</gene>
<evidence type="ECO:0000256" key="3">
    <source>
        <dbReference type="ARBA" id="ARBA00022692"/>
    </source>
</evidence>
<dbReference type="Pfam" id="PF09335">
    <property type="entry name" value="VTT_dom"/>
    <property type="match status" value="1"/>
</dbReference>
<feature type="transmembrane region" description="Helical" evidence="6">
    <location>
        <begin position="41"/>
        <end position="62"/>
    </location>
</feature>
<dbReference type="PANTHER" id="PTHR42709:SF6">
    <property type="entry name" value="UNDECAPRENYL PHOSPHATE TRANSPORTER A"/>
    <property type="match status" value="1"/>
</dbReference>
<dbReference type="AlphaFoldDB" id="A0A2Z5ZDQ0"/>
<keyword evidence="3 6" id="KW-0812">Transmembrane</keyword>
<proteinExistence type="predicted"/>
<sequence>MPTHTWAYCCAPPHFGPTRSNLVFHDGLFTHRMLHSLAHSLASSTASPLVQVLIIILATFILEDAATVLTAIQVQLQTLQPATALIALYCGIVLGDVGLYGLGYLAARWPPARRWVETPERDIQRKWLTQKLFKVVFISRFVPGTRLPLYTACGFFNAGLRTFTLATLAATLIWTTALFALSLRVGNFLLTHLGAWRWAGILGFVLVILIMGRLAARMQKQQGK</sequence>
<dbReference type="InterPro" id="IPR051311">
    <property type="entry name" value="DedA_domain"/>
</dbReference>